<name>A0A2R6NIS2_9APHY</name>
<dbReference type="Proteomes" id="UP000186601">
    <property type="component" value="Unassembled WGS sequence"/>
</dbReference>
<feature type="compositionally biased region" description="Basic and acidic residues" evidence="1">
    <location>
        <begin position="189"/>
        <end position="204"/>
    </location>
</feature>
<reference evidence="2 3" key="1">
    <citation type="submission" date="2018-02" db="EMBL/GenBank/DDBJ databases">
        <title>Genome sequence of the basidiomycete white-rot fungus Phlebia centrifuga.</title>
        <authorList>
            <person name="Granchi Z."/>
            <person name="Peng M."/>
            <person name="de Vries R.P."/>
            <person name="Hilden K."/>
            <person name="Makela M.R."/>
            <person name="Grigoriev I."/>
            <person name="Riley R."/>
        </authorList>
    </citation>
    <scope>NUCLEOTIDE SEQUENCE [LARGE SCALE GENOMIC DNA]</scope>
    <source>
        <strain evidence="2 3">FBCC195</strain>
    </source>
</reference>
<protein>
    <submittedName>
        <fullName evidence="2">Uncharacterized protein</fullName>
    </submittedName>
</protein>
<feature type="compositionally biased region" description="Polar residues" evidence="1">
    <location>
        <begin position="263"/>
        <end position="276"/>
    </location>
</feature>
<accession>A0A2R6NIS2</accession>
<evidence type="ECO:0000313" key="2">
    <source>
        <dbReference type="EMBL" id="PSR72277.1"/>
    </source>
</evidence>
<keyword evidence="3" id="KW-1185">Reference proteome</keyword>
<dbReference type="AlphaFoldDB" id="A0A2R6NIS2"/>
<proteinExistence type="predicted"/>
<dbReference type="EMBL" id="MLYV02001198">
    <property type="protein sequence ID" value="PSR72277.1"/>
    <property type="molecule type" value="Genomic_DNA"/>
</dbReference>
<feature type="compositionally biased region" description="Low complexity" evidence="1">
    <location>
        <begin position="209"/>
        <end position="219"/>
    </location>
</feature>
<evidence type="ECO:0000256" key="1">
    <source>
        <dbReference type="SAM" id="MobiDB-lite"/>
    </source>
</evidence>
<feature type="compositionally biased region" description="Basic residues" evidence="1">
    <location>
        <begin position="1"/>
        <end position="11"/>
    </location>
</feature>
<dbReference type="STRING" id="98765.A0A2R6NIS2"/>
<feature type="region of interest" description="Disordered" evidence="1">
    <location>
        <begin position="79"/>
        <end position="136"/>
    </location>
</feature>
<gene>
    <name evidence="2" type="ORF">PHLCEN_2v11869</name>
</gene>
<feature type="compositionally biased region" description="Basic and acidic residues" evidence="1">
    <location>
        <begin position="169"/>
        <end position="182"/>
    </location>
</feature>
<feature type="region of interest" description="Disordered" evidence="1">
    <location>
        <begin position="163"/>
        <end position="234"/>
    </location>
</feature>
<dbReference type="OrthoDB" id="2989516at2759"/>
<comment type="caution">
    <text evidence="2">The sequence shown here is derived from an EMBL/GenBank/DDBJ whole genome shotgun (WGS) entry which is preliminary data.</text>
</comment>
<evidence type="ECO:0000313" key="3">
    <source>
        <dbReference type="Proteomes" id="UP000186601"/>
    </source>
</evidence>
<sequence length="367" mass="40176">MHSPRGVRRRPSQISPASVAGLTDGFDAITTEAPTDWNTTGIEGVEGRDYSVSVSGYRNYVNEMERMLGGEVDVQLNTVSGARDGGRGSVRRERVRDVKSPSESVRGTDAGASGRRPGLGSYASMDNARHVSGRKGRMELVEHKIMEDGPERTISLWRERVAQSGDGGSRFEGEGNRAETSHSRAHRRAASEIHGSRVPEEYRGGNRGPGQSSSSFGPGRNKETSRDSNGGYERTESVKYMVTYLHTPPLSQDSGDSRKHHGSQATHHPTMSPIQNRTYMPIEPLDTSSVAKATCTSPVELVLATCEPSLLHIAPVLSDLGILKLEHLRAMARMSDETRDRELKNIALMRGVTVMEWAILLDKLQTL</sequence>
<organism evidence="2 3">
    <name type="scientific">Hermanssonia centrifuga</name>
    <dbReference type="NCBI Taxonomy" id="98765"/>
    <lineage>
        <taxon>Eukaryota</taxon>
        <taxon>Fungi</taxon>
        <taxon>Dikarya</taxon>
        <taxon>Basidiomycota</taxon>
        <taxon>Agaricomycotina</taxon>
        <taxon>Agaricomycetes</taxon>
        <taxon>Polyporales</taxon>
        <taxon>Meruliaceae</taxon>
        <taxon>Hermanssonia</taxon>
    </lineage>
</organism>
<feature type="region of interest" description="Disordered" evidence="1">
    <location>
        <begin position="1"/>
        <end position="23"/>
    </location>
</feature>
<feature type="region of interest" description="Disordered" evidence="1">
    <location>
        <begin position="247"/>
        <end position="276"/>
    </location>
</feature>
<feature type="compositionally biased region" description="Basic and acidic residues" evidence="1">
    <location>
        <begin position="84"/>
        <end position="100"/>
    </location>
</feature>